<name>A0ABD2Z992_9GENT</name>
<protein>
    <recommendedName>
        <fullName evidence="4">Hydroxyproline-rich glycoprotein family protein</fullName>
    </recommendedName>
</protein>
<feature type="transmembrane region" description="Helical" evidence="1">
    <location>
        <begin position="12"/>
        <end position="35"/>
    </location>
</feature>
<evidence type="ECO:0008006" key="4">
    <source>
        <dbReference type="Google" id="ProtNLM"/>
    </source>
</evidence>
<comment type="caution">
    <text evidence="2">The sequence shown here is derived from an EMBL/GenBank/DDBJ whole genome shotgun (WGS) entry which is preliminary data.</text>
</comment>
<evidence type="ECO:0000313" key="3">
    <source>
        <dbReference type="Proteomes" id="UP001630127"/>
    </source>
</evidence>
<dbReference type="EMBL" id="JBJUIK010000011">
    <property type="protein sequence ID" value="KAL3514308.1"/>
    <property type="molecule type" value="Genomic_DNA"/>
</dbReference>
<keyword evidence="1" id="KW-0812">Transmembrane</keyword>
<accession>A0ABD2Z992</accession>
<keyword evidence="1" id="KW-1133">Transmembrane helix</keyword>
<evidence type="ECO:0000256" key="1">
    <source>
        <dbReference type="SAM" id="Phobius"/>
    </source>
</evidence>
<evidence type="ECO:0000313" key="2">
    <source>
        <dbReference type="EMBL" id="KAL3514308.1"/>
    </source>
</evidence>
<keyword evidence="1" id="KW-0472">Membrane</keyword>
<dbReference type="PANTHER" id="PTHR34291:SF5">
    <property type="entry name" value="HYDROXYPROLINE-RICH GLYCOPROTEIN FAMILY PROTEIN"/>
    <property type="match status" value="1"/>
</dbReference>
<dbReference type="Proteomes" id="UP001630127">
    <property type="component" value="Unassembled WGS sequence"/>
</dbReference>
<dbReference type="InterPro" id="IPR037699">
    <property type="entry name" value="At5g65660-like"/>
</dbReference>
<proteinExistence type="predicted"/>
<sequence>MANEGSSRPAISFPSGLALLIILLICISGFFYCCYNWNKLRSLLQLSSMPQDVEENHSDSTPTHSNIIKQPEQKHAESLTVVMPGDETPKFLAFPAPHEESQVVNFEELLQK</sequence>
<dbReference type="PANTHER" id="PTHR34291">
    <property type="entry name" value="HYDROXYPROLINE-RICH GLYCOPROTEIN FAMILY PROTEIN"/>
    <property type="match status" value="1"/>
</dbReference>
<dbReference type="AlphaFoldDB" id="A0ABD2Z992"/>
<organism evidence="2 3">
    <name type="scientific">Cinchona calisaya</name>
    <dbReference type="NCBI Taxonomy" id="153742"/>
    <lineage>
        <taxon>Eukaryota</taxon>
        <taxon>Viridiplantae</taxon>
        <taxon>Streptophyta</taxon>
        <taxon>Embryophyta</taxon>
        <taxon>Tracheophyta</taxon>
        <taxon>Spermatophyta</taxon>
        <taxon>Magnoliopsida</taxon>
        <taxon>eudicotyledons</taxon>
        <taxon>Gunneridae</taxon>
        <taxon>Pentapetalae</taxon>
        <taxon>asterids</taxon>
        <taxon>lamiids</taxon>
        <taxon>Gentianales</taxon>
        <taxon>Rubiaceae</taxon>
        <taxon>Cinchonoideae</taxon>
        <taxon>Cinchoneae</taxon>
        <taxon>Cinchona</taxon>
    </lineage>
</organism>
<reference evidence="2 3" key="1">
    <citation type="submission" date="2024-11" db="EMBL/GenBank/DDBJ databases">
        <title>A near-complete genome assembly of Cinchona calisaya.</title>
        <authorList>
            <person name="Lian D.C."/>
            <person name="Zhao X.W."/>
            <person name="Wei L."/>
        </authorList>
    </citation>
    <scope>NUCLEOTIDE SEQUENCE [LARGE SCALE GENOMIC DNA]</scope>
    <source>
        <tissue evidence="2">Nenye</tissue>
    </source>
</reference>
<keyword evidence="3" id="KW-1185">Reference proteome</keyword>
<gene>
    <name evidence="2" type="ORF">ACH5RR_027025</name>
</gene>